<keyword evidence="1" id="KW-0472">Membrane</keyword>
<sequence>MIDAPYITKKDATTVKNMRKACHDIMYTIVNSREYSKDNKQGNMLPWQKTVVTFDVIAGIVVVALEVLAAYIYRRRFTK</sequence>
<reference evidence="2 3" key="1">
    <citation type="submission" date="2016-10" db="EMBL/GenBank/DDBJ databases">
        <authorList>
            <person name="Varghese N."/>
            <person name="Submissions S."/>
        </authorList>
    </citation>
    <scope>NUCLEOTIDE SEQUENCE [LARGE SCALE GENOMIC DNA]</scope>
    <source>
        <strain evidence="2 3">WC1T17</strain>
    </source>
</reference>
<keyword evidence="1" id="KW-1133">Transmembrane helix</keyword>
<evidence type="ECO:0000313" key="3">
    <source>
        <dbReference type="Proteomes" id="UP000182089"/>
    </source>
</evidence>
<organism evidence="2 3">
    <name type="scientific">Ligilactobacillus ruminis</name>
    <dbReference type="NCBI Taxonomy" id="1623"/>
    <lineage>
        <taxon>Bacteria</taxon>
        <taxon>Bacillati</taxon>
        <taxon>Bacillota</taxon>
        <taxon>Bacilli</taxon>
        <taxon>Lactobacillales</taxon>
        <taxon>Lactobacillaceae</taxon>
        <taxon>Ligilactobacillus</taxon>
    </lineage>
</organism>
<feature type="transmembrane region" description="Helical" evidence="1">
    <location>
        <begin position="51"/>
        <end position="73"/>
    </location>
</feature>
<dbReference type="Proteomes" id="UP000182089">
    <property type="component" value="Unassembled WGS sequence"/>
</dbReference>
<protein>
    <submittedName>
        <fullName evidence="2">Beta-glucosidase</fullName>
    </submittedName>
</protein>
<comment type="caution">
    <text evidence="2">The sequence shown here is derived from an EMBL/GenBank/DDBJ whole genome shotgun (WGS) entry which is preliminary data.</text>
</comment>
<keyword evidence="1" id="KW-0812">Transmembrane</keyword>
<gene>
    <name evidence="2" type="ORF">SAMN05216431_10815</name>
</gene>
<dbReference type="EMBL" id="FOCC01000008">
    <property type="protein sequence ID" value="SEM74742.1"/>
    <property type="molecule type" value="Genomic_DNA"/>
</dbReference>
<evidence type="ECO:0000256" key="1">
    <source>
        <dbReference type="SAM" id="Phobius"/>
    </source>
</evidence>
<evidence type="ECO:0000313" key="2">
    <source>
        <dbReference type="EMBL" id="SEM74742.1"/>
    </source>
</evidence>
<proteinExistence type="predicted"/>
<name>A0ABY1AC42_9LACO</name>
<accession>A0ABY1AC42</accession>